<dbReference type="RefSeq" id="WP_067580258.1">
    <property type="nucleotide sequence ID" value="NZ_JABMCZ010000002.1"/>
</dbReference>
<sequence>MPEPEDLPGEVIDAIWNDVGPDIDDALERVRSARAFQSAPGSVLAGDDAVFRPLSYSVTAAVRSCLASGLDHLHALKSHVVDGPVLSISAPFSLARGALENLSIGYWIVHPDERSTRVERALRWWAQNCLDADRALQAPGALGTIEDGKKESTLRGLEDVARRTAGVAVAEIRRGHSSTVAVKYTDQHAAGALQILFAWRLCSGFAHGRGWAIHGFSSAETVHVAELDKHVVRLSANDTAIVWVTLSALSLASEIFRILDRRAGEASEQSSAAER</sequence>
<proteinExistence type="predicted"/>
<comment type="caution">
    <text evidence="1">The sequence shown here is derived from an EMBL/GenBank/DDBJ whole genome shotgun (WGS) entry which is preliminary data.</text>
</comment>
<reference evidence="1 2" key="1">
    <citation type="submission" date="2016-04" db="EMBL/GenBank/DDBJ databases">
        <authorList>
            <person name="Evans L.H."/>
            <person name="Alamgir A."/>
            <person name="Owens N."/>
            <person name="Weber N.D."/>
            <person name="Virtaneva K."/>
            <person name="Barbian K."/>
            <person name="Babar A."/>
            <person name="Rosenke K."/>
        </authorList>
    </citation>
    <scope>NUCLEOTIDE SEQUENCE [LARGE SCALE GENOMIC DNA]</scope>
    <source>
        <strain evidence="1 2">IFM 0406</strain>
    </source>
</reference>
<name>A0A164HIT2_9NOCA</name>
<protein>
    <submittedName>
        <fullName evidence="1">Uncharacterized protein</fullName>
    </submittedName>
</protein>
<dbReference type="AlphaFoldDB" id="A0A164HIT2"/>
<gene>
    <name evidence="1" type="ORF">AWN90_11880</name>
</gene>
<organism evidence="1 2">
    <name type="scientific">Nocardia terpenica</name>
    <dbReference type="NCBI Taxonomy" id="455432"/>
    <lineage>
        <taxon>Bacteria</taxon>
        <taxon>Bacillati</taxon>
        <taxon>Actinomycetota</taxon>
        <taxon>Actinomycetes</taxon>
        <taxon>Mycobacteriales</taxon>
        <taxon>Nocardiaceae</taxon>
        <taxon>Nocardia</taxon>
    </lineage>
</organism>
<keyword evidence="2" id="KW-1185">Reference proteome</keyword>
<evidence type="ECO:0000313" key="1">
    <source>
        <dbReference type="EMBL" id="KZM68553.1"/>
    </source>
</evidence>
<dbReference type="OrthoDB" id="4045431at2"/>
<evidence type="ECO:0000313" key="2">
    <source>
        <dbReference type="Proteomes" id="UP000076512"/>
    </source>
</evidence>
<accession>A0A164HIT2</accession>
<dbReference type="Proteomes" id="UP000076512">
    <property type="component" value="Unassembled WGS sequence"/>
</dbReference>
<dbReference type="EMBL" id="LWGR01000021">
    <property type="protein sequence ID" value="KZM68553.1"/>
    <property type="molecule type" value="Genomic_DNA"/>
</dbReference>